<protein>
    <recommendedName>
        <fullName evidence="7">Large ribosomal subunit protein uL22c</fullName>
    </recommendedName>
</protein>
<feature type="non-terminal residue" evidence="9">
    <location>
        <position position="1"/>
    </location>
</feature>
<reference evidence="9 10" key="1">
    <citation type="journal article" date="2021" name="BMC Genomics">
        <title>Datura genome reveals duplications of psychoactive alkaloid biosynthetic genes and high mutation rate following tissue culture.</title>
        <authorList>
            <person name="Rajewski A."/>
            <person name="Carter-House D."/>
            <person name="Stajich J."/>
            <person name="Litt A."/>
        </authorList>
    </citation>
    <scope>NUCLEOTIDE SEQUENCE [LARGE SCALE GENOMIC DNA]</scope>
    <source>
        <strain evidence="9">AR-01</strain>
    </source>
</reference>
<dbReference type="SUPFAM" id="SSF54843">
    <property type="entry name" value="Ribosomal protein L22"/>
    <property type="match status" value="1"/>
</dbReference>
<gene>
    <name evidence="9" type="ORF">HAX54_006601</name>
</gene>
<evidence type="ECO:0000256" key="8">
    <source>
        <dbReference type="RuleBase" id="RU004005"/>
    </source>
</evidence>
<evidence type="ECO:0000256" key="1">
    <source>
        <dbReference type="ARBA" id="ARBA00009451"/>
    </source>
</evidence>
<evidence type="ECO:0000256" key="2">
    <source>
        <dbReference type="ARBA" id="ARBA00011838"/>
    </source>
</evidence>
<dbReference type="Proteomes" id="UP000823775">
    <property type="component" value="Unassembled WGS sequence"/>
</dbReference>
<organism evidence="9 10">
    <name type="scientific">Datura stramonium</name>
    <name type="common">Jimsonweed</name>
    <name type="synonym">Common thornapple</name>
    <dbReference type="NCBI Taxonomy" id="4076"/>
    <lineage>
        <taxon>Eukaryota</taxon>
        <taxon>Viridiplantae</taxon>
        <taxon>Streptophyta</taxon>
        <taxon>Embryophyta</taxon>
        <taxon>Tracheophyta</taxon>
        <taxon>Spermatophyta</taxon>
        <taxon>Magnoliopsida</taxon>
        <taxon>eudicotyledons</taxon>
        <taxon>Gunneridae</taxon>
        <taxon>Pentapetalae</taxon>
        <taxon>asterids</taxon>
        <taxon>lamiids</taxon>
        <taxon>Solanales</taxon>
        <taxon>Solanaceae</taxon>
        <taxon>Solanoideae</taxon>
        <taxon>Datureae</taxon>
        <taxon>Datura</taxon>
    </lineage>
</organism>
<dbReference type="CDD" id="cd00336">
    <property type="entry name" value="Ribosomal_L22"/>
    <property type="match status" value="1"/>
</dbReference>
<comment type="caution">
    <text evidence="9">The sequence shown here is derived from an EMBL/GenBank/DDBJ whole genome shotgun (WGS) entry which is preliminary data.</text>
</comment>
<name>A0ABS8WU52_DATST</name>
<dbReference type="InterPro" id="IPR005727">
    <property type="entry name" value="Ribosomal_uL22_bac/chlpt-type"/>
</dbReference>
<evidence type="ECO:0000256" key="5">
    <source>
        <dbReference type="ARBA" id="ARBA00022980"/>
    </source>
</evidence>
<evidence type="ECO:0000313" key="10">
    <source>
        <dbReference type="Proteomes" id="UP000823775"/>
    </source>
</evidence>
<evidence type="ECO:0000256" key="3">
    <source>
        <dbReference type="ARBA" id="ARBA00022730"/>
    </source>
</evidence>
<keyword evidence="10" id="KW-1185">Reference proteome</keyword>
<sequence>NFGRFSGSDSGSVRLLPSVVSLSLPRRRQLLFLTTPVTTHQTNCDCLAALLVLRRFPLADEMVGWQRHLQCILRQAGKRYQQNRTVPFNSLFHSKATPVLGEAPYLPPGLLNTLSPCISRPLYQYLQHLSPKKVNLVAALVRGMRVEDALLQLQVTVKRAAKTVYQVIHSARANAVHNHGFDPDRLLVAEAFLGKGLFKKRLSYHAKGKCGMMMRPECRLTVVLREITPEEEAEIAKLRVSNFKKLTKRERRLVPHKLIETTPIWNRKGKARSSGTGAVAE</sequence>
<dbReference type="PANTHER" id="PTHR13501:SF8">
    <property type="entry name" value="LARGE RIBOSOMAL SUBUNIT PROTEIN UL22M"/>
    <property type="match status" value="1"/>
</dbReference>
<dbReference type="NCBIfam" id="TIGR01044">
    <property type="entry name" value="rplV_bact"/>
    <property type="match status" value="1"/>
</dbReference>
<dbReference type="PANTHER" id="PTHR13501">
    <property type="entry name" value="CHLOROPLAST 50S RIBOSOMAL PROTEIN L22-RELATED"/>
    <property type="match status" value="1"/>
</dbReference>
<dbReference type="InterPro" id="IPR036394">
    <property type="entry name" value="Ribosomal_uL22_sf"/>
</dbReference>
<comment type="subunit">
    <text evidence="2">Part of the 50S ribosomal subunit.</text>
</comment>
<evidence type="ECO:0000313" key="9">
    <source>
        <dbReference type="EMBL" id="MCE3216452.1"/>
    </source>
</evidence>
<keyword evidence="3" id="KW-0699">rRNA-binding</keyword>
<dbReference type="InterPro" id="IPR047867">
    <property type="entry name" value="Ribosomal_uL22_bac/org-type"/>
</dbReference>
<proteinExistence type="inferred from homology"/>
<dbReference type="Pfam" id="PF00237">
    <property type="entry name" value="Ribosomal_L22"/>
    <property type="match status" value="1"/>
</dbReference>
<dbReference type="Gene3D" id="3.90.470.10">
    <property type="entry name" value="Ribosomal protein L22/L17"/>
    <property type="match status" value="1"/>
</dbReference>
<keyword evidence="6 8" id="KW-0687">Ribonucleoprotein</keyword>
<evidence type="ECO:0000256" key="4">
    <source>
        <dbReference type="ARBA" id="ARBA00022884"/>
    </source>
</evidence>
<dbReference type="EMBL" id="JACEIK010013326">
    <property type="protein sequence ID" value="MCE3216452.1"/>
    <property type="molecule type" value="Genomic_DNA"/>
</dbReference>
<keyword evidence="4" id="KW-0694">RNA-binding</keyword>
<evidence type="ECO:0000256" key="7">
    <source>
        <dbReference type="ARBA" id="ARBA00035285"/>
    </source>
</evidence>
<dbReference type="InterPro" id="IPR001063">
    <property type="entry name" value="Ribosomal_uL22"/>
</dbReference>
<evidence type="ECO:0000256" key="6">
    <source>
        <dbReference type="ARBA" id="ARBA00023274"/>
    </source>
</evidence>
<keyword evidence="5 8" id="KW-0689">Ribosomal protein</keyword>
<comment type="similarity">
    <text evidence="1 8">Belongs to the universal ribosomal protein uL22 family.</text>
</comment>
<accession>A0ABS8WU52</accession>